<comment type="caution">
    <text evidence="2">The sequence shown here is derived from an EMBL/GenBank/DDBJ whole genome shotgun (WGS) entry which is preliminary data.</text>
</comment>
<reference evidence="2 3" key="1">
    <citation type="submission" date="2019-08" db="EMBL/GenBank/DDBJ databases">
        <title>Bacillus genomes from the desert of Cuatro Cienegas, Coahuila.</title>
        <authorList>
            <person name="Olmedo-Alvarez G."/>
        </authorList>
    </citation>
    <scope>NUCLEOTIDE SEQUENCE [LARGE SCALE GENOMIC DNA]</scope>
    <source>
        <strain evidence="2 3">CH34_1T</strain>
    </source>
</reference>
<evidence type="ECO:0000313" key="2">
    <source>
        <dbReference type="EMBL" id="TYS14251.1"/>
    </source>
</evidence>
<feature type="transmembrane region" description="Helical" evidence="1">
    <location>
        <begin position="20"/>
        <end position="44"/>
    </location>
</feature>
<proteinExistence type="predicted"/>
<dbReference type="OrthoDB" id="2889780at2"/>
<evidence type="ECO:0000313" key="3">
    <source>
        <dbReference type="Proteomes" id="UP000322267"/>
    </source>
</evidence>
<keyword evidence="1" id="KW-0472">Membrane</keyword>
<gene>
    <name evidence="2" type="ORF">FZC78_19025</name>
</gene>
<sequence>MKENFNGRGGSLPMLSEKGYILPFAMLLTAAILVFSVSSASIFISRYSYLDVMESGYKRESMVLYTVEKLLDEENSMDGFSVYPDGIVRYKAVEEGSVGIITLTLETDEKIGKPVMVTYRSDTKEILDWEQG</sequence>
<dbReference type="Proteomes" id="UP000322267">
    <property type="component" value="Unassembled WGS sequence"/>
</dbReference>
<keyword evidence="1" id="KW-1133">Transmembrane helix</keyword>
<organism evidence="2 3">
    <name type="scientific">Rossellomorea vietnamensis</name>
    <dbReference type="NCBI Taxonomy" id="218284"/>
    <lineage>
        <taxon>Bacteria</taxon>
        <taxon>Bacillati</taxon>
        <taxon>Bacillota</taxon>
        <taxon>Bacilli</taxon>
        <taxon>Bacillales</taxon>
        <taxon>Bacillaceae</taxon>
        <taxon>Rossellomorea</taxon>
    </lineage>
</organism>
<protein>
    <submittedName>
        <fullName evidence="2">Uncharacterized protein</fullName>
    </submittedName>
</protein>
<accession>A0A5D4NL10</accession>
<evidence type="ECO:0000256" key="1">
    <source>
        <dbReference type="SAM" id="Phobius"/>
    </source>
</evidence>
<dbReference type="AlphaFoldDB" id="A0A5D4NL10"/>
<keyword evidence="1" id="KW-0812">Transmembrane</keyword>
<dbReference type="EMBL" id="VTEI01000014">
    <property type="protein sequence ID" value="TYS14251.1"/>
    <property type="molecule type" value="Genomic_DNA"/>
</dbReference>
<dbReference type="InterPro" id="IPR020372">
    <property type="entry name" value="Competence_ComGG"/>
</dbReference>
<name>A0A5D4NL10_9BACI</name>
<dbReference type="Pfam" id="PF14173">
    <property type="entry name" value="ComGG"/>
    <property type="match status" value="1"/>
</dbReference>